<organism evidence="1 2">
    <name type="scientific">Actinomyces massiliensis F0489</name>
    <dbReference type="NCBI Taxonomy" id="1125718"/>
    <lineage>
        <taxon>Bacteria</taxon>
        <taxon>Bacillati</taxon>
        <taxon>Actinomycetota</taxon>
        <taxon>Actinomycetes</taxon>
        <taxon>Actinomycetales</taxon>
        <taxon>Actinomycetaceae</taxon>
        <taxon>Actinomyces</taxon>
    </lineage>
</organism>
<dbReference type="Proteomes" id="UP000002941">
    <property type="component" value="Unassembled WGS sequence"/>
</dbReference>
<keyword evidence="2" id="KW-1185">Reference proteome</keyword>
<evidence type="ECO:0008006" key="3">
    <source>
        <dbReference type="Google" id="ProtNLM"/>
    </source>
</evidence>
<sequence length="397" mass="44259">MTASCPYCFTPVEADRIGFRCVGACIPRPDVQASFYAGKSLAVPPVYCMIRNDRTKQLPTYVVCRRCGAQTAQEVCLVCHRDLPPRWRQARTFTMTVTGARDTGKSVYIAVVVQMLLRYAQQRSCTVMAYTQGTQDVYGNDYYEPLYHRNVVMEGTPSMTGGGAYQEDPLIWEIAGGDGGRFYLVMRDIAGEDLERLTGREGAFSFIDRADLILFLFDPLMLDAVRKVLSGLIPDLDTNRKGVRPGEVLPKILAQMSSGGSRLALTICKFDALQQLPRANSKMAPVLANPAAHFNWDDTMVRARTPSSKQRVRALEEDGAFLDAEVCSMLRYLGEDAVTLQAVQAVRNRKIAALRHFVVSSLGETPQHREKLTERGISPFRVLDPILWGLSQARVEF</sequence>
<evidence type="ECO:0000313" key="1">
    <source>
        <dbReference type="EMBL" id="EJF47131.1"/>
    </source>
</evidence>
<name>J0XEK1_9ACTO</name>
<comment type="caution">
    <text evidence="1">The sequence shown here is derived from an EMBL/GenBank/DDBJ whole genome shotgun (WGS) entry which is preliminary data.</text>
</comment>
<dbReference type="PATRIC" id="fig|1125718.3.peg.460"/>
<accession>J0XEK1</accession>
<protein>
    <recommendedName>
        <fullName evidence="3">50S ribosome-binding GTPase</fullName>
    </recommendedName>
</protein>
<dbReference type="RefSeq" id="WP_008729940.1">
    <property type="nucleotide sequence ID" value="NZ_AKFT01000031.1"/>
</dbReference>
<dbReference type="eggNOG" id="COG1100">
    <property type="taxonomic scope" value="Bacteria"/>
</dbReference>
<reference evidence="1 2" key="1">
    <citation type="submission" date="2012-05" db="EMBL/GenBank/DDBJ databases">
        <authorList>
            <person name="Harkins D.M."/>
            <person name="Madupu R."/>
            <person name="Durkin A.S."/>
            <person name="Torralba M."/>
            <person name="Methe B."/>
            <person name="Sutton G.G."/>
            <person name="Nelson K.E."/>
        </authorList>
    </citation>
    <scope>NUCLEOTIDE SEQUENCE [LARGE SCALE GENOMIC DNA]</scope>
    <source>
        <strain evidence="1 2">F0489</strain>
    </source>
</reference>
<proteinExistence type="predicted"/>
<gene>
    <name evidence="1" type="ORF">HMPREF1318_1137</name>
</gene>
<dbReference type="AlphaFoldDB" id="J0XEK1"/>
<dbReference type="EMBL" id="AKFT01000031">
    <property type="protein sequence ID" value="EJF47131.1"/>
    <property type="molecule type" value="Genomic_DNA"/>
</dbReference>
<dbReference type="OrthoDB" id="143162at2"/>
<evidence type="ECO:0000313" key="2">
    <source>
        <dbReference type="Proteomes" id="UP000002941"/>
    </source>
</evidence>